<proteinExistence type="predicted"/>
<comment type="caution">
    <text evidence="1">The sequence shown here is derived from an EMBL/GenBank/DDBJ whole genome shotgun (WGS) entry which is preliminary data.</text>
</comment>
<organism evidence="1 2">
    <name type="scientific">Solimicrobium silvestre</name>
    <dbReference type="NCBI Taxonomy" id="2099400"/>
    <lineage>
        <taxon>Bacteria</taxon>
        <taxon>Pseudomonadati</taxon>
        <taxon>Pseudomonadota</taxon>
        <taxon>Betaproteobacteria</taxon>
        <taxon>Burkholderiales</taxon>
        <taxon>Oxalobacteraceae</taxon>
        <taxon>Solimicrobium</taxon>
    </lineage>
</organism>
<dbReference type="SUPFAM" id="SSF53850">
    <property type="entry name" value="Periplasmic binding protein-like II"/>
    <property type="match status" value="1"/>
</dbReference>
<accession>A0A2S9GZZ4</accession>
<keyword evidence="2" id="KW-1185">Reference proteome</keyword>
<dbReference type="Proteomes" id="UP000237839">
    <property type="component" value="Unassembled WGS sequence"/>
</dbReference>
<evidence type="ECO:0000313" key="1">
    <source>
        <dbReference type="EMBL" id="PRC93304.1"/>
    </source>
</evidence>
<dbReference type="AlphaFoldDB" id="A0A2S9GZZ4"/>
<name>A0A2S9GZZ4_9BURK</name>
<reference evidence="1 2" key="1">
    <citation type="submission" date="2018-02" db="EMBL/GenBank/DDBJ databases">
        <title>Solimicrobium silvestre gen. nov., sp. nov., isolated from alpine forest soil.</title>
        <authorList>
            <person name="Margesin R."/>
            <person name="Albuquerque L."/>
            <person name="Zhang D.-C."/>
            <person name="Froufe H.J.C."/>
            <person name="Severino R."/>
            <person name="Roxo I."/>
            <person name="Egas C."/>
            <person name="Da Costa M.S."/>
        </authorList>
    </citation>
    <scope>NUCLEOTIDE SEQUENCE [LARGE SCALE GENOMIC DNA]</scope>
    <source>
        <strain evidence="1 2">S20-91</strain>
    </source>
</reference>
<sequence length="323" mass="37360">MNRQVIQGDGMEFKKWINKQRWCSKFTIITATFLALVTLQARAETLLIHPAAESAADPRYQYDWAVLRAAMDETVDTFGPYKIQEADELGMVQKRVDYEMQIPTGSINVFVRATSIDLEKLFLPIRIPVDRGILGYRVFLVRNADLPRFASVHKLDELRKFRFGQGKDWIDVQILTSAGFTVIEGTNYDGLFSMLTHLRFDIFSRSIDEAFSEYGKQQESNPTMSIEPSLVLHYPLPRYFFVRRDPQGKQLAKRIEKGMEKMVRDGSLVKLFFQFKKQQITQARLDKRAVLNISNPLLPPETPLSRRELWYDPLDPISASNKK</sequence>
<evidence type="ECO:0000313" key="2">
    <source>
        <dbReference type="Proteomes" id="UP000237839"/>
    </source>
</evidence>
<dbReference type="RefSeq" id="WP_243405386.1">
    <property type="nucleotide sequence ID" value="NZ_PUGF01000008.1"/>
</dbReference>
<evidence type="ECO:0008006" key="3">
    <source>
        <dbReference type="Google" id="ProtNLM"/>
    </source>
</evidence>
<dbReference type="EMBL" id="PUGF01000008">
    <property type="protein sequence ID" value="PRC93304.1"/>
    <property type="molecule type" value="Genomic_DNA"/>
</dbReference>
<protein>
    <recommendedName>
        <fullName evidence="3">Bacterial extracellular solute-binding protein, family 3</fullName>
    </recommendedName>
</protein>
<gene>
    <name evidence="1" type="ORF">S2091_2042</name>
</gene>